<feature type="transmembrane region" description="Helical" evidence="1">
    <location>
        <begin position="20"/>
        <end position="37"/>
    </location>
</feature>
<organism evidence="3 4">
    <name type="scientific">Mizuhopecten yessoensis</name>
    <name type="common">Japanese scallop</name>
    <name type="synonym">Patinopecten yessoensis</name>
    <dbReference type="NCBI Taxonomy" id="6573"/>
    <lineage>
        <taxon>Eukaryota</taxon>
        <taxon>Metazoa</taxon>
        <taxon>Spiralia</taxon>
        <taxon>Lophotrochozoa</taxon>
        <taxon>Mollusca</taxon>
        <taxon>Bivalvia</taxon>
        <taxon>Autobranchia</taxon>
        <taxon>Pteriomorphia</taxon>
        <taxon>Pectinida</taxon>
        <taxon>Pectinoidea</taxon>
        <taxon>Pectinidae</taxon>
        <taxon>Mizuhopecten</taxon>
    </lineage>
</organism>
<keyword evidence="4" id="KW-1185">Reference proteome</keyword>
<keyword evidence="1" id="KW-0812">Transmembrane</keyword>
<dbReference type="InterPro" id="IPR003172">
    <property type="entry name" value="ML_dom"/>
</dbReference>
<gene>
    <name evidence="3" type="ORF">KP79_PYT13961</name>
</gene>
<dbReference type="SUPFAM" id="SSF81296">
    <property type="entry name" value="E set domains"/>
    <property type="match status" value="1"/>
</dbReference>
<dbReference type="Pfam" id="PF02221">
    <property type="entry name" value="E1_DerP2_DerF2"/>
    <property type="match status" value="1"/>
</dbReference>
<keyword evidence="1" id="KW-1133">Transmembrane helix</keyword>
<feature type="domain" description="MD-2-related lipid-recognition" evidence="2">
    <location>
        <begin position="144"/>
        <end position="235"/>
    </location>
</feature>
<dbReference type="AlphaFoldDB" id="A0A210QH11"/>
<evidence type="ECO:0000313" key="3">
    <source>
        <dbReference type="EMBL" id="OWF48048.1"/>
    </source>
</evidence>
<sequence>MGIKRICNPGVMYTRRIPAALLFIFCCMIFSVYVTYFNHGPPEDIMARNRQQQHGAESDNEDKGLHVAKRDELNAVENEEGGDDEKIKDEDNPDFVESKKLWENFIKSNDYVSIGDLYSGCDEGDRVLVGKSIMLPDKENGGIKARIFLNFTFEEEYMGGEFVLEVKYNNKELYDNHWDMCILDENQPDRLIFCPYEANAQWSWVKDKKIPSYLPKGRYETKAYVTNQDDKRILCGYSLFIL</sequence>
<dbReference type="InterPro" id="IPR014756">
    <property type="entry name" value="Ig_E-set"/>
</dbReference>
<evidence type="ECO:0000259" key="2">
    <source>
        <dbReference type="Pfam" id="PF02221"/>
    </source>
</evidence>
<comment type="caution">
    <text evidence="3">The sequence shown here is derived from an EMBL/GenBank/DDBJ whole genome shotgun (WGS) entry which is preliminary data.</text>
</comment>
<dbReference type="OrthoDB" id="5970827at2759"/>
<dbReference type="Proteomes" id="UP000242188">
    <property type="component" value="Unassembled WGS sequence"/>
</dbReference>
<keyword evidence="1" id="KW-0472">Membrane</keyword>
<reference evidence="3 4" key="1">
    <citation type="journal article" date="2017" name="Nat. Ecol. Evol.">
        <title>Scallop genome provides insights into evolution of bilaterian karyotype and development.</title>
        <authorList>
            <person name="Wang S."/>
            <person name="Zhang J."/>
            <person name="Jiao W."/>
            <person name="Li J."/>
            <person name="Xun X."/>
            <person name="Sun Y."/>
            <person name="Guo X."/>
            <person name="Huan P."/>
            <person name="Dong B."/>
            <person name="Zhang L."/>
            <person name="Hu X."/>
            <person name="Sun X."/>
            <person name="Wang J."/>
            <person name="Zhao C."/>
            <person name="Wang Y."/>
            <person name="Wang D."/>
            <person name="Huang X."/>
            <person name="Wang R."/>
            <person name="Lv J."/>
            <person name="Li Y."/>
            <person name="Zhang Z."/>
            <person name="Liu B."/>
            <person name="Lu W."/>
            <person name="Hui Y."/>
            <person name="Liang J."/>
            <person name="Zhou Z."/>
            <person name="Hou R."/>
            <person name="Li X."/>
            <person name="Liu Y."/>
            <person name="Li H."/>
            <person name="Ning X."/>
            <person name="Lin Y."/>
            <person name="Zhao L."/>
            <person name="Xing Q."/>
            <person name="Dou J."/>
            <person name="Li Y."/>
            <person name="Mao J."/>
            <person name="Guo H."/>
            <person name="Dou H."/>
            <person name="Li T."/>
            <person name="Mu C."/>
            <person name="Jiang W."/>
            <person name="Fu Q."/>
            <person name="Fu X."/>
            <person name="Miao Y."/>
            <person name="Liu J."/>
            <person name="Yu Q."/>
            <person name="Li R."/>
            <person name="Liao H."/>
            <person name="Li X."/>
            <person name="Kong Y."/>
            <person name="Jiang Z."/>
            <person name="Chourrout D."/>
            <person name="Li R."/>
            <person name="Bao Z."/>
        </authorList>
    </citation>
    <scope>NUCLEOTIDE SEQUENCE [LARGE SCALE GENOMIC DNA]</scope>
    <source>
        <strain evidence="3 4">PY_sf001</strain>
    </source>
</reference>
<evidence type="ECO:0000256" key="1">
    <source>
        <dbReference type="SAM" id="Phobius"/>
    </source>
</evidence>
<name>A0A210QH11_MIZYE</name>
<protein>
    <recommendedName>
        <fullName evidence="2">MD-2-related lipid-recognition domain-containing protein</fullName>
    </recommendedName>
</protein>
<accession>A0A210QH11</accession>
<dbReference type="EMBL" id="NEDP02003738">
    <property type="protein sequence ID" value="OWF48048.1"/>
    <property type="molecule type" value="Genomic_DNA"/>
</dbReference>
<evidence type="ECO:0000313" key="4">
    <source>
        <dbReference type="Proteomes" id="UP000242188"/>
    </source>
</evidence>
<proteinExistence type="predicted"/>